<evidence type="ECO:0000313" key="3">
    <source>
        <dbReference type="Proteomes" id="UP000283589"/>
    </source>
</evidence>
<dbReference type="InterPro" id="IPR032299">
    <property type="entry name" value="DUF4843"/>
</dbReference>
<accession>A0A415QNL0</accession>
<dbReference type="Proteomes" id="UP000283589">
    <property type="component" value="Unassembled WGS sequence"/>
</dbReference>
<dbReference type="EMBL" id="QRPV01000003">
    <property type="protein sequence ID" value="RHM46008.1"/>
    <property type="molecule type" value="Genomic_DNA"/>
</dbReference>
<dbReference type="AlphaFoldDB" id="A0A415QNL0"/>
<evidence type="ECO:0000313" key="4">
    <source>
        <dbReference type="Proteomes" id="UP000286038"/>
    </source>
</evidence>
<proteinExistence type="predicted"/>
<dbReference type="STRING" id="1121130.GCA_000519105_00382"/>
<reference evidence="3 4" key="1">
    <citation type="submission" date="2018-08" db="EMBL/GenBank/DDBJ databases">
        <title>A genome reference for cultivated species of the human gut microbiota.</title>
        <authorList>
            <person name="Zou Y."/>
            <person name="Xue W."/>
            <person name="Luo G."/>
        </authorList>
    </citation>
    <scope>NUCLEOTIDE SEQUENCE [LARGE SCALE GENOMIC DNA]</scope>
    <source>
        <strain evidence="1 3">AF14-49</strain>
        <strain evidence="2 4">AF34-33</strain>
    </source>
</reference>
<sequence length="263" mass="30412">MKVSIIKKDMIMRQWIFFIIMGCSVCACKQDIDLYEGNSSIYFDDNSAGVYDISWSTYDSDVKKMTVQLQVNLSGMVKDYPRKFNIEVISSETDSLHSVAGVDYTPLALEYEMPALANHMYIDVELLRTDTLLKQARRFTIQLVPNEELGFEFMKYGKLEDGTLVSYSHYCVIYMHEEFPRPWWWSRVGEPIFGEWSVKKGILICDVGNIDRALFQGEIDSGNGNLTSAFLRFIGRKVHLWLLENPTMDEDDELMEMGEDSIY</sequence>
<protein>
    <submittedName>
        <fullName evidence="2">DUF4843 domain-containing protein</fullName>
    </submittedName>
</protein>
<name>A0A415QNL0_9BACT</name>
<dbReference type="EMBL" id="QRZA01000001">
    <property type="protein sequence ID" value="RGV36785.1"/>
    <property type="molecule type" value="Genomic_DNA"/>
</dbReference>
<dbReference type="Proteomes" id="UP000286038">
    <property type="component" value="Unassembled WGS sequence"/>
</dbReference>
<dbReference type="PROSITE" id="PS51257">
    <property type="entry name" value="PROKAR_LIPOPROTEIN"/>
    <property type="match status" value="1"/>
</dbReference>
<evidence type="ECO:0000313" key="2">
    <source>
        <dbReference type="EMBL" id="RHM46008.1"/>
    </source>
</evidence>
<organism evidence="2 4">
    <name type="scientific">Butyricimonas virosa</name>
    <dbReference type="NCBI Taxonomy" id="544645"/>
    <lineage>
        <taxon>Bacteria</taxon>
        <taxon>Pseudomonadati</taxon>
        <taxon>Bacteroidota</taxon>
        <taxon>Bacteroidia</taxon>
        <taxon>Bacteroidales</taxon>
        <taxon>Odoribacteraceae</taxon>
        <taxon>Butyricimonas</taxon>
    </lineage>
</organism>
<comment type="caution">
    <text evidence="2">The sequence shown here is derived from an EMBL/GenBank/DDBJ whole genome shotgun (WGS) entry which is preliminary data.</text>
</comment>
<evidence type="ECO:0000313" key="1">
    <source>
        <dbReference type="EMBL" id="RGV36785.1"/>
    </source>
</evidence>
<dbReference type="Pfam" id="PF16132">
    <property type="entry name" value="DUF4843"/>
    <property type="match status" value="1"/>
</dbReference>
<gene>
    <name evidence="1" type="ORF">DWW18_00935</name>
    <name evidence="2" type="ORF">DWZ68_03335</name>
</gene>